<gene>
    <name evidence="3" type="ORF">CD039_00305</name>
</gene>
<dbReference type="PIRSF" id="PIRSF000709">
    <property type="entry name" value="6PFK_2-Ptase"/>
    <property type="match status" value="1"/>
</dbReference>
<dbReference type="InterPro" id="IPR050275">
    <property type="entry name" value="PGM_Phosphatase"/>
</dbReference>
<dbReference type="OrthoDB" id="9782128at2"/>
<dbReference type="SMART" id="SM00855">
    <property type="entry name" value="PGAM"/>
    <property type="match status" value="1"/>
</dbReference>
<feature type="binding site" evidence="2">
    <location>
        <begin position="8"/>
        <end position="15"/>
    </location>
    <ligand>
        <name>substrate</name>
    </ligand>
</feature>
<protein>
    <submittedName>
        <fullName evidence="3">Histidine phosphatase family protein</fullName>
    </submittedName>
</protein>
<evidence type="ECO:0000313" key="3">
    <source>
        <dbReference type="EMBL" id="POA09240.1"/>
    </source>
</evidence>
<sequence length="197" mass="22439">MTEICLVRHGETEWNQLGKLQGRTDTELDDNGIQQAKECAKALNGKQGSAIVTSPLRRACCTAEFIQEQLQIPLLKMDDFIERSFGTAEGMTVEERLTAYPDRIYPQQETEAHLEQRLRAALNEIQSQYPHGQVIVVSHGAVINYLLRSMCTHDMEIPRHSLVNGSMSTITYRDGAWHVQDFNMTHHLSHYKEIGKM</sequence>
<accession>A0A2K4FD04</accession>
<feature type="active site" description="Proton donor/acceptor" evidence="1">
    <location>
        <position position="82"/>
    </location>
</feature>
<dbReference type="PANTHER" id="PTHR48100">
    <property type="entry name" value="BROAD-SPECIFICITY PHOSPHATASE YOR283W-RELATED"/>
    <property type="match status" value="1"/>
</dbReference>
<dbReference type="GeneID" id="98296786"/>
<dbReference type="PANTHER" id="PTHR48100:SF59">
    <property type="entry name" value="ADENOSYLCOBALAMIN_ALPHA-RIBAZOLE PHOSPHATASE"/>
    <property type="match status" value="1"/>
</dbReference>
<evidence type="ECO:0000256" key="1">
    <source>
        <dbReference type="PIRSR" id="PIRSR613078-1"/>
    </source>
</evidence>
<comment type="caution">
    <text evidence="3">The sequence shown here is derived from an EMBL/GenBank/DDBJ whole genome shotgun (WGS) entry which is preliminary data.</text>
</comment>
<dbReference type="PROSITE" id="PS00175">
    <property type="entry name" value="PG_MUTASE"/>
    <property type="match status" value="1"/>
</dbReference>
<name>A0A2K4FD04_9STAP</name>
<dbReference type="InterPro" id="IPR029033">
    <property type="entry name" value="His_PPase_superfam"/>
</dbReference>
<keyword evidence="4" id="KW-1185">Reference proteome</keyword>
<dbReference type="Proteomes" id="UP000242712">
    <property type="component" value="Unassembled WGS sequence"/>
</dbReference>
<dbReference type="CDD" id="cd07067">
    <property type="entry name" value="HP_PGM_like"/>
    <property type="match status" value="1"/>
</dbReference>
<reference evidence="3 4" key="1">
    <citation type="submission" date="2017-08" db="EMBL/GenBank/DDBJ databases">
        <title>Draft genome sequences of 64 type strains of genus Staph aureus.</title>
        <authorList>
            <person name="Cole K."/>
            <person name="Golubchik T."/>
            <person name="Russell J."/>
            <person name="Foster D."/>
            <person name="Llewelyn M."/>
            <person name="Wilson D."/>
            <person name="Crook D."/>
            <person name="Paul J."/>
        </authorList>
    </citation>
    <scope>NUCLEOTIDE SEQUENCE [LARGE SCALE GENOMIC DNA]</scope>
    <source>
        <strain evidence="3 4">DSM 29875</strain>
    </source>
</reference>
<dbReference type="GO" id="GO:0005737">
    <property type="term" value="C:cytoplasm"/>
    <property type="evidence" value="ECO:0007669"/>
    <property type="project" value="TreeGrafter"/>
</dbReference>
<feature type="binding site" evidence="2">
    <location>
        <position position="58"/>
    </location>
    <ligand>
        <name>substrate</name>
    </ligand>
</feature>
<dbReference type="Pfam" id="PF00300">
    <property type="entry name" value="His_Phos_1"/>
    <property type="match status" value="1"/>
</dbReference>
<feature type="active site" description="Tele-phosphohistidine intermediate" evidence="1">
    <location>
        <position position="9"/>
    </location>
</feature>
<proteinExistence type="predicted"/>
<dbReference type="InterPro" id="IPR001345">
    <property type="entry name" value="PG/BPGM_mutase_AS"/>
</dbReference>
<dbReference type="InterPro" id="IPR013078">
    <property type="entry name" value="His_Pase_superF_clade-1"/>
</dbReference>
<dbReference type="RefSeq" id="WP_103370665.1">
    <property type="nucleotide sequence ID" value="NZ_CBCRVO010000001.1"/>
</dbReference>
<evidence type="ECO:0000256" key="2">
    <source>
        <dbReference type="PIRSR" id="PIRSR613078-2"/>
    </source>
</evidence>
<organism evidence="3 4">
    <name type="scientific">Staphylococcus argensis</name>
    <dbReference type="NCBI Taxonomy" id="1607738"/>
    <lineage>
        <taxon>Bacteria</taxon>
        <taxon>Bacillati</taxon>
        <taxon>Bacillota</taxon>
        <taxon>Bacilli</taxon>
        <taxon>Bacillales</taxon>
        <taxon>Staphylococcaceae</taxon>
        <taxon>Staphylococcus</taxon>
    </lineage>
</organism>
<dbReference type="Gene3D" id="3.40.50.1240">
    <property type="entry name" value="Phosphoglycerate mutase-like"/>
    <property type="match status" value="1"/>
</dbReference>
<evidence type="ECO:0000313" key="4">
    <source>
        <dbReference type="Proteomes" id="UP000242712"/>
    </source>
</evidence>
<dbReference type="EMBL" id="PPPX01000001">
    <property type="protein sequence ID" value="POA09240.1"/>
    <property type="molecule type" value="Genomic_DNA"/>
</dbReference>
<dbReference type="AlphaFoldDB" id="A0A2K4FD04"/>
<dbReference type="GO" id="GO:0016791">
    <property type="term" value="F:phosphatase activity"/>
    <property type="evidence" value="ECO:0007669"/>
    <property type="project" value="TreeGrafter"/>
</dbReference>
<dbReference type="SUPFAM" id="SSF53254">
    <property type="entry name" value="Phosphoglycerate mutase-like"/>
    <property type="match status" value="1"/>
</dbReference>